<dbReference type="Gene3D" id="3.10.100.10">
    <property type="entry name" value="Mannose-Binding Protein A, subunit A"/>
    <property type="match status" value="3"/>
</dbReference>
<dbReference type="SMART" id="SM00034">
    <property type="entry name" value="CLECT"/>
    <property type="match status" value="3"/>
</dbReference>
<dbReference type="Pfam" id="PF00059">
    <property type="entry name" value="Lectin_C"/>
    <property type="match status" value="3"/>
</dbReference>
<keyword evidence="2" id="KW-1133">Transmembrane helix</keyword>
<name>A0AAV1ZF42_9ARAC</name>
<evidence type="ECO:0000256" key="1">
    <source>
        <dbReference type="ARBA" id="ARBA00023157"/>
    </source>
</evidence>
<comment type="caution">
    <text evidence="5">The sequence shown here is derived from an EMBL/GenBank/DDBJ whole genome shotgun (WGS) entry which is preliminary data.</text>
</comment>
<dbReference type="InterPro" id="IPR001304">
    <property type="entry name" value="C-type_lectin-like"/>
</dbReference>
<feature type="domain" description="C-type lectin" evidence="4">
    <location>
        <begin position="375"/>
        <end position="491"/>
    </location>
</feature>
<evidence type="ECO:0000256" key="2">
    <source>
        <dbReference type="SAM" id="Phobius"/>
    </source>
</evidence>
<evidence type="ECO:0000313" key="5">
    <source>
        <dbReference type="EMBL" id="CAL1269666.1"/>
    </source>
</evidence>
<reference evidence="5 6" key="1">
    <citation type="submission" date="2024-04" db="EMBL/GenBank/DDBJ databases">
        <authorList>
            <person name="Rising A."/>
            <person name="Reimegard J."/>
            <person name="Sonavane S."/>
            <person name="Akerstrom W."/>
            <person name="Nylinder S."/>
            <person name="Hedman E."/>
            <person name="Kallberg Y."/>
        </authorList>
    </citation>
    <scope>NUCLEOTIDE SEQUENCE [LARGE SCALE GENOMIC DNA]</scope>
</reference>
<accession>A0AAV1ZF42</accession>
<protein>
    <recommendedName>
        <fullName evidence="4">C-type lectin domain-containing protein</fullName>
    </recommendedName>
</protein>
<organism evidence="5 6">
    <name type="scientific">Larinioides sclopetarius</name>
    <dbReference type="NCBI Taxonomy" id="280406"/>
    <lineage>
        <taxon>Eukaryota</taxon>
        <taxon>Metazoa</taxon>
        <taxon>Ecdysozoa</taxon>
        <taxon>Arthropoda</taxon>
        <taxon>Chelicerata</taxon>
        <taxon>Arachnida</taxon>
        <taxon>Araneae</taxon>
        <taxon>Araneomorphae</taxon>
        <taxon>Entelegynae</taxon>
        <taxon>Araneoidea</taxon>
        <taxon>Araneidae</taxon>
        <taxon>Larinioides</taxon>
    </lineage>
</organism>
<dbReference type="SUPFAM" id="SSF56436">
    <property type="entry name" value="C-type lectin-like"/>
    <property type="match status" value="3"/>
</dbReference>
<dbReference type="InterPro" id="IPR016187">
    <property type="entry name" value="CTDL_fold"/>
</dbReference>
<dbReference type="EMBL" id="CAXIEN010000042">
    <property type="protein sequence ID" value="CAL1269666.1"/>
    <property type="molecule type" value="Genomic_DNA"/>
</dbReference>
<gene>
    <name evidence="5" type="ORF">LARSCL_LOCUS4864</name>
</gene>
<dbReference type="Proteomes" id="UP001497382">
    <property type="component" value="Unassembled WGS sequence"/>
</dbReference>
<dbReference type="PANTHER" id="PTHR22803">
    <property type="entry name" value="MANNOSE, PHOSPHOLIPASE, LECTIN RECEPTOR RELATED"/>
    <property type="match status" value="1"/>
</dbReference>
<dbReference type="InterPro" id="IPR016186">
    <property type="entry name" value="C-type_lectin-like/link_sf"/>
</dbReference>
<dbReference type="AlphaFoldDB" id="A0AAV1ZF42"/>
<evidence type="ECO:0000313" key="6">
    <source>
        <dbReference type="Proteomes" id="UP001497382"/>
    </source>
</evidence>
<sequence>MVILWLVLFKICLLQTYIPSAYGSDGIISDGARIKTSDTHTTCSKGWFAFGDMCYSLGGKMKIGREKWENAQKVCKEDHNGNLATVYSQELQNFLTAFLLLNAQSNVWIGLHDRDNETDYKWADGTPVNFTNFEPMEPSGLAREEDKSHKNERGWKRLRMIRPFQQGVTYLSLKEDCMEMVFKSSRPQGKPGQWNDINCHNEIQFICQKAKGRPDASRNVLDPRYCTSEQGTGWRFEKSCFHVVTERKTWSEAEDFCAKNFKGHLATIDYRVNEYLKYILRSVAEQMWIGVKIKEEPQQKWSSGWLVSFENWAEQEEYVDGTCVLLDEGGSWLIQSCKKKLWFLCEYSTVSPPVLKPPAEDAHCPEQPPGWRDLGGERCYFFDIHAHITWNEANFNCMRRGGTLASIHSQEEVDVLFPFVRYNPGYQTFIGFYRHLKYDDDFVWADGSKVDFTYWDSGEPNLQKEQCTEMKTDNMKWNDKVCSEKRGYICSVPKVTSNNITTENIPQLPCKGGISNAALIGVIACVLVFSLLIGLVLYHFKTCDRGYDRVKKLSGTKLQMPSDFEKKTRYRSEIIITDDADHENVA</sequence>
<feature type="domain" description="C-type lectin" evidence="4">
    <location>
        <begin position="236"/>
        <end position="346"/>
    </location>
</feature>
<feature type="chain" id="PRO_5043460846" description="C-type lectin domain-containing protein" evidence="3">
    <location>
        <begin position="24"/>
        <end position="586"/>
    </location>
</feature>
<keyword evidence="2" id="KW-0472">Membrane</keyword>
<evidence type="ECO:0000256" key="3">
    <source>
        <dbReference type="SAM" id="SignalP"/>
    </source>
</evidence>
<feature type="signal peptide" evidence="3">
    <location>
        <begin position="1"/>
        <end position="23"/>
    </location>
</feature>
<feature type="transmembrane region" description="Helical" evidence="2">
    <location>
        <begin position="517"/>
        <end position="540"/>
    </location>
</feature>
<proteinExistence type="predicted"/>
<keyword evidence="6" id="KW-1185">Reference proteome</keyword>
<evidence type="ECO:0000259" key="4">
    <source>
        <dbReference type="PROSITE" id="PS50041"/>
    </source>
</evidence>
<feature type="domain" description="C-type lectin" evidence="4">
    <location>
        <begin position="50"/>
        <end position="208"/>
    </location>
</feature>
<dbReference type="InterPro" id="IPR050111">
    <property type="entry name" value="C-type_lectin/snaclec_domain"/>
</dbReference>
<dbReference type="PROSITE" id="PS50041">
    <property type="entry name" value="C_TYPE_LECTIN_2"/>
    <property type="match status" value="3"/>
</dbReference>
<dbReference type="CDD" id="cd00037">
    <property type="entry name" value="CLECT"/>
    <property type="match status" value="3"/>
</dbReference>
<dbReference type="InterPro" id="IPR018378">
    <property type="entry name" value="C-type_lectin_CS"/>
</dbReference>
<dbReference type="PROSITE" id="PS00615">
    <property type="entry name" value="C_TYPE_LECTIN_1"/>
    <property type="match status" value="1"/>
</dbReference>
<keyword evidence="3" id="KW-0732">Signal</keyword>
<keyword evidence="2" id="KW-0812">Transmembrane</keyword>
<keyword evidence="1" id="KW-1015">Disulfide bond</keyword>